<reference evidence="8 9" key="1">
    <citation type="journal article" date="2024" name="IMA Fungus">
        <title>Apiospora arundinis, a panoply of carbohydrate-active enzymes and secondary metabolites.</title>
        <authorList>
            <person name="Sorensen T."/>
            <person name="Petersen C."/>
            <person name="Muurmann A.T."/>
            <person name="Christiansen J.V."/>
            <person name="Brundto M.L."/>
            <person name="Overgaard C.K."/>
            <person name="Boysen A.T."/>
            <person name="Wollenberg R.D."/>
            <person name="Larsen T.O."/>
            <person name="Sorensen J.L."/>
            <person name="Nielsen K.L."/>
            <person name="Sondergaard T.E."/>
        </authorList>
    </citation>
    <scope>NUCLEOTIDE SEQUENCE [LARGE SCALE GENOMIC DNA]</scope>
    <source>
        <strain evidence="8 9">AAU 773</strain>
    </source>
</reference>
<comment type="similarity">
    <text evidence="2 7">Belongs to the cytochrome P450 family.</text>
</comment>
<keyword evidence="7 8" id="KW-0503">Monooxygenase</keyword>
<dbReference type="Proteomes" id="UP001390339">
    <property type="component" value="Unassembled WGS sequence"/>
</dbReference>
<evidence type="ECO:0000256" key="1">
    <source>
        <dbReference type="ARBA" id="ARBA00001971"/>
    </source>
</evidence>
<proteinExistence type="inferred from homology"/>
<organism evidence="8 9">
    <name type="scientific">Apiospora arundinis</name>
    <dbReference type="NCBI Taxonomy" id="335852"/>
    <lineage>
        <taxon>Eukaryota</taxon>
        <taxon>Fungi</taxon>
        <taxon>Dikarya</taxon>
        <taxon>Ascomycota</taxon>
        <taxon>Pezizomycotina</taxon>
        <taxon>Sordariomycetes</taxon>
        <taxon>Xylariomycetidae</taxon>
        <taxon>Amphisphaeriales</taxon>
        <taxon>Apiosporaceae</taxon>
        <taxon>Apiospora</taxon>
    </lineage>
</organism>
<evidence type="ECO:0000256" key="3">
    <source>
        <dbReference type="ARBA" id="ARBA00022617"/>
    </source>
</evidence>
<dbReference type="InterPro" id="IPR036396">
    <property type="entry name" value="Cyt_P450_sf"/>
</dbReference>
<dbReference type="InterPro" id="IPR050121">
    <property type="entry name" value="Cytochrome_P450_monoxygenase"/>
</dbReference>
<evidence type="ECO:0000313" key="8">
    <source>
        <dbReference type="EMBL" id="KAK8862863.1"/>
    </source>
</evidence>
<dbReference type="InterPro" id="IPR001128">
    <property type="entry name" value="Cyt_P450"/>
</dbReference>
<name>A0ABR2IH21_9PEZI</name>
<keyword evidence="5 7" id="KW-0560">Oxidoreductase</keyword>
<evidence type="ECO:0000256" key="7">
    <source>
        <dbReference type="RuleBase" id="RU000461"/>
    </source>
</evidence>
<evidence type="ECO:0000256" key="6">
    <source>
        <dbReference type="ARBA" id="ARBA00023004"/>
    </source>
</evidence>
<dbReference type="PANTHER" id="PTHR24305:SF96">
    <property type="entry name" value="CYTOCHROME P450 MONOOXYGENASE STCB-RELATED"/>
    <property type="match status" value="1"/>
</dbReference>
<dbReference type="EMBL" id="JAPCWZ010000005">
    <property type="protein sequence ID" value="KAK8862863.1"/>
    <property type="molecule type" value="Genomic_DNA"/>
</dbReference>
<dbReference type="CDD" id="cd11059">
    <property type="entry name" value="CYP_fungal"/>
    <property type="match status" value="1"/>
</dbReference>
<keyword evidence="9" id="KW-1185">Reference proteome</keyword>
<dbReference type="InterPro" id="IPR017972">
    <property type="entry name" value="Cyt_P450_CS"/>
</dbReference>
<keyword evidence="4 7" id="KW-0479">Metal-binding</keyword>
<evidence type="ECO:0000313" key="9">
    <source>
        <dbReference type="Proteomes" id="UP001390339"/>
    </source>
</evidence>
<keyword evidence="6 7" id="KW-0408">Iron</keyword>
<evidence type="ECO:0000256" key="5">
    <source>
        <dbReference type="ARBA" id="ARBA00023002"/>
    </source>
</evidence>
<comment type="caution">
    <text evidence="8">The sequence shown here is derived from an EMBL/GenBank/DDBJ whole genome shotgun (WGS) entry which is preliminary data.</text>
</comment>
<dbReference type="PRINTS" id="PR00385">
    <property type="entry name" value="P450"/>
</dbReference>
<accession>A0ABR2IH21</accession>
<evidence type="ECO:0000256" key="2">
    <source>
        <dbReference type="ARBA" id="ARBA00010617"/>
    </source>
</evidence>
<dbReference type="PROSITE" id="PS00086">
    <property type="entry name" value="CYTOCHROME_P450"/>
    <property type="match status" value="1"/>
</dbReference>
<comment type="cofactor">
    <cofactor evidence="1">
        <name>heme</name>
        <dbReference type="ChEBI" id="CHEBI:30413"/>
    </cofactor>
</comment>
<dbReference type="PRINTS" id="PR00463">
    <property type="entry name" value="EP450I"/>
</dbReference>
<dbReference type="Pfam" id="PF00067">
    <property type="entry name" value="p450"/>
    <property type="match status" value="1"/>
</dbReference>
<dbReference type="InterPro" id="IPR002401">
    <property type="entry name" value="Cyt_P450_E_grp-I"/>
</dbReference>
<gene>
    <name evidence="8" type="ORF">PGQ11_009098</name>
</gene>
<dbReference type="Gene3D" id="1.10.630.10">
    <property type="entry name" value="Cytochrome P450"/>
    <property type="match status" value="1"/>
</dbReference>
<dbReference type="PANTHER" id="PTHR24305">
    <property type="entry name" value="CYTOCHROME P450"/>
    <property type="match status" value="1"/>
</dbReference>
<dbReference type="GO" id="GO:0004497">
    <property type="term" value="F:monooxygenase activity"/>
    <property type="evidence" value="ECO:0007669"/>
    <property type="project" value="UniProtKB-KW"/>
</dbReference>
<protein>
    <submittedName>
        <fullName evidence="8">Sterigmatocystin biosynthesis P450 monooxygenase</fullName>
    </submittedName>
</protein>
<dbReference type="SUPFAM" id="SSF48264">
    <property type="entry name" value="Cytochrome P450"/>
    <property type="match status" value="1"/>
</dbReference>
<keyword evidence="3 7" id="KW-0349">Heme</keyword>
<evidence type="ECO:0000256" key="4">
    <source>
        <dbReference type="ARBA" id="ARBA00022723"/>
    </source>
</evidence>
<sequence length="570" mass="63740">MMQCCEVFLGRVRRTIWHSNPSSTFPFVYATPSRQPLFRPIANPIDFTAACGGLTIIFKQPSGARRNRVRFNFHTLSHVEMFNLQLLTSLVAGALALAVIRILQCPLSGIPGPWYTRFTRVVLKFYILAGREMYYIHDLHQRYGPVVRISPTETAVADLAAFNQIHRVGSAFIKGPWYDSSPIGIFAMRDPKQHAQRRRLFARAFSKTALRTNWEAEVRRTVERTVDRIKTDAQKESGSADIFKWWTLMATDIIAHLSFGESFDMVGLGRKTDYVSAMQNSMISSGLRWELPWLHAVARQVPLKTLQDFFRCNDIIMVHAEKAVLNLRQSGSGAQNLFGQMVDKSENEEGNGVVMGEGATHHLSDLNVRLEATNLIIAGSDTTAVTLTYLVWAVLKRPELQRRLEEEVAGLQASFAEIDVETLPLLNSVIDETLRLYGAAPGALPRYVPEGGATMGGHFLQAGTVVSTQAYTLHRDGTIFPNPETFDENRFLEPQSPEQKLAFTPFGMGSRGCLGIHMAMMELRLAAALFFRECRGAKLSPDTTDAVMEMEQHFLVAPTGHFCNIVLPTS</sequence>